<dbReference type="EMBL" id="SJDU01000022">
    <property type="protein sequence ID" value="TKZ36124.1"/>
    <property type="molecule type" value="Genomic_DNA"/>
</dbReference>
<keyword evidence="3" id="KW-1185">Reference proteome</keyword>
<sequence length="103" mass="12065">IIILRLLSLSLDIEDIERICEVKLYRIKDKLVYAGKDPKRGTDELEDDIYQNEDAKSVKEEVFNSPLKSVKKSEDSEEKSTKMMKKTTSMKRINPKKKKEDEE</sequence>
<protein>
    <submittedName>
        <fullName evidence="2">Cell division protein FtsH</fullName>
    </submittedName>
</protein>
<evidence type="ECO:0000256" key="1">
    <source>
        <dbReference type="SAM" id="MobiDB-lite"/>
    </source>
</evidence>
<reference evidence="2 3" key="1">
    <citation type="journal article" date="2019" name="Anaerobe">
        <title>Brachyspira catarrhinii sp. nov., an anaerobic intestinal spirochaete isolated from vervet monkeys may have been misidentified as Brachyspira aalborgi in previous studies.</title>
        <authorList>
            <person name="Phillips N.D."/>
            <person name="La T."/>
            <person name="Hampson D.J."/>
        </authorList>
    </citation>
    <scope>NUCLEOTIDE SEQUENCE [LARGE SCALE GENOMIC DNA]</scope>
    <source>
        <strain evidence="2 3">Z12</strain>
    </source>
</reference>
<feature type="compositionally biased region" description="Basic and acidic residues" evidence="1">
    <location>
        <begin position="71"/>
        <end position="81"/>
    </location>
</feature>
<dbReference type="GO" id="GO:0051301">
    <property type="term" value="P:cell division"/>
    <property type="evidence" value="ECO:0007669"/>
    <property type="project" value="UniProtKB-KW"/>
</dbReference>
<accession>A0ABY2TTM8</accession>
<proteinExistence type="predicted"/>
<name>A0ABY2TTM8_9SPIR</name>
<keyword evidence="2" id="KW-0132">Cell division</keyword>
<gene>
    <name evidence="2" type="ORF">EZH24_01630</name>
</gene>
<evidence type="ECO:0000313" key="2">
    <source>
        <dbReference type="EMBL" id="TKZ36124.1"/>
    </source>
</evidence>
<organism evidence="2 3">
    <name type="scientific">Brachyspira catarrhinii</name>
    <dbReference type="NCBI Taxonomy" id="2528966"/>
    <lineage>
        <taxon>Bacteria</taxon>
        <taxon>Pseudomonadati</taxon>
        <taxon>Spirochaetota</taxon>
        <taxon>Spirochaetia</taxon>
        <taxon>Brachyspirales</taxon>
        <taxon>Brachyspiraceae</taxon>
        <taxon>Brachyspira</taxon>
    </lineage>
</organism>
<evidence type="ECO:0000313" key="3">
    <source>
        <dbReference type="Proteomes" id="UP000310168"/>
    </source>
</evidence>
<feature type="compositionally biased region" description="Basic residues" evidence="1">
    <location>
        <begin position="82"/>
        <end position="97"/>
    </location>
</feature>
<feature type="non-terminal residue" evidence="2">
    <location>
        <position position="1"/>
    </location>
</feature>
<feature type="region of interest" description="Disordered" evidence="1">
    <location>
        <begin position="66"/>
        <end position="103"/>
    </location>
</feature>
<dbReference type="Proteomes" id="UP000310168">
    <property type="component" value="Unassembled WGS sequence"/>
</dbReference>
<keyword evidence="2" id="KW-0131">Cell cycle</keyword>
<comment type="caution">
    <text evidence="2">The sequence shown here is derived from an EMBL/GenBank/DDBJ whole genome shotgun (WGS) entry which is preliminary data.</text>
</comment>